<feature type="region of interest" description="Disordered" evidence="1">
    <location>
        <begin position="253"/>
        <end position="306"/>
    </location>
</feature>
<feature type="region of interest" description="Disordered" evidence="1">
    <location>
        <begin position="191"/>
        <end position="240"/>
    </location>
</feature>
<protein>
    <submittedName>
        <fullName evidence="2">Uncharacterized protein</fullName>
    </submittedName>
</protein>
<evidence type="ECO:0000256" key="1">
    <source>
        <dbReference type="SAM" id="MobiDB-lite"/>
    </source>
</evidence>
<dbReference type="HOGENOM" id="CLU_787734_0_0_1"/>
<feature type="region of interest" description="Disordered" evidence="1">
    <location>
        <begin position="129"/>
        <end position="177"/>
    </location>
</feature>
<dbReference type="RefSeq" id="XP_040675992.1">
    <property type="nucleotide sequence ID" value="XM_040825951.1"/>
</dbReference>
<gene>
    <name evidence="2" type="ORF">MAM_07153</name>
</gene>
<dbReference type="Proteomes" id="UP000030816">
    <property type="component" value="Unassembled WGS sequence"/>
</dbReference>
<proteinExistence type="predicted"/>
<feature type="compositionally biased region" description="Basic and acidic residues" evidence="1">
    <location>
        <begin position="195"/>
        <end position="204"/>
    </location>
</feature>
<dbReference type="OrthoDB" id="4937312at2759"/>
<name>A0A0B2WG17_METAS</name>
<evidence type="ECO:0000313" key="3">
    <source>
        <dbReference type="Proteomes" id="UP000030816"/>
    </source>
</evidence>
<dbReference type="GeneID" id="63741608"/>
<dbReference type="AlphaFoldDB" id="A0A0B2WG17"/>
<organism evidence="2 3">
    <name type="scientific">Metarhizium album (strain ARSEF 1941)</name>
    <dbReference type="NCBI Taxonomy" id="1081103"/>
    <lineage>
        <taxon>Eukaryota</taxon>
        <taxon>Fungi</taxon>
        <taxon>Dikarya</taxon>
        <taxon>Ascomycota</taxon>
        <taxon>Pezizomycotina</taxon>
        <taxon>Sordariomycetes</taxon>
        <taxon>Hypocreomycetidae</taxon>
        <taxon>Hypocreales</taxon>
        <taxon>Clavicipitaceae</taxon>
        <taxon>Metarhizium</taxon>
    </lineage>
</organism>
<accession>A0A0B2WG17</accession>
<feature type="compositionally biased region" description="Polar residues" evidence="1">
    <location>
        <begin position="161"/>
        <end position="176"/>
    </location>
</feature>
<evidence type="ECO:0000313" key="2">
    <source>
        <dbReference type="EMBL" id="KHN94926.1"/>
    </source>
</evidence>
<reference evidence="2 3" key="1">
    <citation type="journal article" date="2014" name="Proc. Natl. Acad. Sci. U.S.A.">
        <title>Trajectory and genomic determinants of fungal-pathogen speciation and host adaptation.</title>
        <authorList>
            <person name="Hu X."/>
            <person name="Xiao G."/>
            <person name="Zheng P."/>
            <person name="Shang Y."/>
            <person name="Su Y."/>
            <person name="Zhang X."/>
            <person name="Liu X."/>
            <person name="Zhan S."/>
            <person name="St Leger R.J."/>
            <person name="Wang C."/>
        </authorList>
    </citation>
    <scope>NUCLEOTIDE SEQUENCE [LARGE SCALE GENOMIC DNA]</scope>
    <source>
        <strain evidence="2 3">ARSEF 1941</strain>
    </source>
</reference>
<dbReference type="EMBL" id="AZHE01000028">
    <property type="protein sequence ID" value="KHN94926.1"/>
    <property type="molecule type" value="Genomic_DNA"/>
</dbReference>
<comment type="caution">
    <text evidence="2">The sequence shown here is derived from an EMBL/GenBank/DDBJ whole genome shotgun (WGS) entry which is preliminary data.</text>
</comment>
<keyword evidence="3" id="KW-1185">Reference proteome</keyword>
<sequence length="356" mass="39573">MTATASELKGIFRPHNEWDDKIAARLTDIWVNKSASWTEKTRMEFKALCADARITRGTITPSSHKIHRKIRNRKATEAEYTVLSAMFGSQVIQRLVLGVENKEQDAALPLEMGVITQEIRKLLRTTWGNKTDAPGLARSPTSSIVEVPTASMRQRVDNENELQSPSPKENASNAPSFSKALGIQIRLNDEEDEENARHKGDVKSHTAALRGMEPGVSSDGVDDGPARHRTGEAKSTMPSFLVAGIAADEAADWRAQREARKGPGASRKRKPGRTEGPPGESPSKRTPQTEKDPWETLQRASPTKELREKLEALEGRCAAQDERMARIEETFSSQDEQLKTLRQQIDTVARYLTRNA</sequence>